<reference evidence="2" key="2">
    <citation type="submission" date="2011-01" db="EMBL/GenBank/DDBJ databases">
        <title>The complete genome of Deinococcus maricopensis DSM 21211.</title>
        <authorList>
            <consortium name="US DOE Joint Genome Institute (JGI-PGF)"/>
            <person name="Lucas S."/>
            <person name="Copeland A."/>
            <person name="Lapidus A."/>
            <person name="Goodwin L."/>
            <person name="Pitluck S."/>
            <person name="Kyrpides N."/>
            <person name="Mavromatis K."/>
            <person name="Pagani I."/>
            <person name="Ivanova N."/>
            <person name="Ovchinnikova G."/>
            <person name="Zeytun A."/>
            <person name="Detter J.C."/>
            <person name="Han C."/>
            <person name="Land M."/>
            <person name="Hauser L."/>
            <person name="Markowitz V."/>
            <person name="Cheng J.-F."/>
            <person name="Hugenholtz P."/>
            <person name="Woyke T."/>
            <person name="Wu D."/>
            <person name="Pukall R."/>
            <person name="Gehrich-Schroeter G."/>
            <person name="Brambilla E."/>
            <person name="Klenk H.-P."/>
            <person name="Eisen J.A."/>
        </authorList>
    </citation>
    <scope>NUCLEOTIDE SEQUENCE [LARGE SCALE GENOMIC DNA]</scope>
    <source>
        <strain evidence="2">DSM 21211 / LMG 22137 / NRRL B-23946 / LB-34</strain>
    </source>
</reference>
<proteinExistence type="predicted"/>
<organism evidence="1 2">
    <name type="scientific">Deinococcus maricopensis (strain DSM 21211 / LMG 22137 / NRRL B-23946 / LB-34)</name>
    <dbReference type="NCBI Taxonomy" id="709986"/>
    <lineage>
        <taxon>Bacteria</taxon>
        <taxon>Thermotogati</taxon>
        <taxon>Deinococcota</taxon>
        <taxon>Deinococci</taxon>
        <taxon>Deinococcales</taxon>
        <taxon>Deinococcaceae</taxon>
        <taxon>Deinococcus</taxon>
    </lineage>
</organism>
<name>E8U8Q9_DEIML</name>
<gene>
    <name evidence="1" type="ordered locus">Deima_1800</name>
</gene>
<protein>
    <submittedName>
        <fullName evidence="1">Uncharacterized protein</fullName>
    </submittedName>
</protein>
<evidence type="ECO:0000313" key="2">
    <source>
        <dbReference type="Proteomes" id="UP000008635"/>
    </source>
</evidence>
<dbReference type="Proteomes" id="UP000008635">
    <property type="component" value="Chromosome"/>
</dbReference>
<dbReference type="RefSeq" id="WP_013556953.1">
    <property type="nucleotide sequence ID" value="NC_014958.1"/>
</dbReference>
<dbReference type="AlphaFoldDB" id="E8U8Q9"/>
<dbReference type="HOGENOM" id="CLU_1683679_0_0_0"/>
<accession>E8U8Q9</accession>
<dbReference type="OrthoDB" id="71032at2"/>
<reference evidence="1 2" key="1">
    <citation type="journal article" date="2011" name="Stand. Genomic Sci.">
        <title>Complete genome sequence of Deinococcus maricopensis type strain (LB-34).</title>
        <authorList>
            <person name="Pukall R."/>
            <person name="Zeytun A."/>
            <person name="Lucas S."/>
            <person name="Lapidus A."/>
            <person name="Hammon N."/>
            <person name="Deshpande S."/>
            <person name="Nolan M."/>
            <person name="Cheng J.F."/>
            <person name="Pitluck S."/>
            <person name="Liolios K."/>
            <person name="Pagani I."/>
            <person name="Mikhailova N."/>
            <person name="Ivanova N."/>
            <person name="Mavromatis K."/>
            <person name="Pati A."/>
            <person name="Tapia R."/>
            <person name="Han C."/>
            <person name="Goodwin L."/>
            <person name="Chen A."/>
            <person name="Palaniappan K."/>
            <person name="Land M."/>
            <person name="Hauser L."/>
            <person name="Chang Y.J."/>
            <person name="Jeffries C.D."/>
            <person name="Brambilla E.M."/>
            <person name="Rohde M."/>
            <person name="Goker M."/>
            <person name="Detter J.C."/>
            <person name="Woyke T."/>
            <person name="Bristow J."/>
            <person name="Eisen J.A."/>
            <person name="Markowitz V."/>
            <person name="Hugenholtz P."/>
            <person name="Kyrpides N.C."/>
            <person name="Klenk H.P."/>
        </authorList>
    </citation>
    <scope>NUCLEOTIDE SEQUENCE [LARGE SCALE GENOMIC DNA]</scope>
    <source>
        <strain evidence="2">DSM 21211 / LMG 22137 / NRRL B-23946 / LB-34</strain>
    </source>
</reference>
<dbReference type="EMBL" id="CP002454">
    <property type="protein sequence ID" value="ADV67448.1"/>
    <property type="molecule type" value="Genomic_DNA"/>
</dbReference>
<keyword evidence="2" id="KW-1185">Reference proteome</keyword>
<sequence length="156" mass="17296">MTDAETQARIEALEREAQTVPTPLSISALQALTEQQRAVVPHLPMHEVQEERFRVVIGMERKNHLEMRVALGEDAPLPPRTAALASVKGPALVEVLWAARAETLALLALVAAREGERTFTVWALGEQVSVRAYALNLRARLERLATHLLGHDQSER</sequence>
<dbReference type="KEGG" id="dmr:Deima_1800"/>
<evidence type="ECO:0000313" key="1">
    <source>
        <dbReference type="EMBL" id="ADV67448.1"/>
    </source>
</evidence>